<name>A0A6J5NGS6_9CAUD</name>
<evidence type="ECO:0000313" key="1">
    <source>
        <dbReference type="EMBL" id="CAB4157922.1"/>
    </source>
</evidence>
<organism evidence="1">
    <name type="scientific">uncultured Caudovirales phage</name>
    <dbReference type="NCBI Taxonomy" id="2100421"/>
    <lineage>
        <taxon>Viruses</taxon>
        <taxon>Duplodnaviria</taxon>
        <taxon>Heunggongvirae</taxon>
        <taxon>Uroviricota</taxon>
        <taxon>Caudoviricetes</taxon>
        <taxon>Peduoviridae</taxon>
        <taxon>Maltschvirus</taxon>
        <taxon>Maltschvirus maltsch</taxon>
    </lineage>
</organism>
<dbReference type="EMBL" id="LR796651">
    <property type="protein sequence ID" value="CAB4157922.1"/>
    <property type="molecule type" value="Genomic_DNA"/>
</dbReference>
<gene>
    <name evidence="1" type="ORF">UFOVP694_58</name>
</gene>
<reference evidence="1" key="1">
    <citation type="submission" date="2020-04" db="EMBL/GenBank/DDBJ databases">
        <authorList>
            <person name="Chiriac C."/>
            <person name="Salcher M."/>
            <person name="Ghai R."/>
            <person name="Kavagutti S V."/>
        </authorList>
    </citation>
    <scope>NUCLEOTIDE SEQUENCE</scope>
</reference>
<accession>A0A6J5NGS6</accession>
<sequence>MPNFGVIRSNTIINVIVADTLEIAESVTHNPCILIDEMPIGINYVLDSETGEWKNPFAQETEDEDEIGNI</sequence>
<protein>
    <submittedName>
        <fullName evidence="1">Uncharacterized protein</fullName>
    </submittedName>
</protein>
<proteinExistence type="predicted"/>